<dbReference type="AlphaFoldDB" id="A0A378LUP7"/>
<dbReference type="InterPro" id="IPR001509">
    <property type="entry name" value="Epimerase_deHydtase"/>
</dbReference>
<sequence>MDLSLLLGKTLGSTVADKLHWSVGNNSKMVQMKSTSFFIFGFGYTAEFLARELLQMNIRVVGTTRDEKKIVQSAKESYTLINFCEEEISFYLKEATHILVCTPPLEKIGDPVLSNFSGLIQQHKKNIQWIGYLSSTSVYGDHHGDWVNEESEPKRMGLQGELRLKAENQWMAFTRKQNIHLNIFRLSGIYGPHRNAIERLIAGKKMSIYKEGQFFSRIHVADIISVILATIKNAHPYSIYNVADDEPTSSHLVDAYAASLLNRPPLPCIPYDPASMSPREQQFYASNRRVSNEKIKKELQINLQYPSYREGLAQLFNEIK</sequence>
<reference evidence="3 4" key="1">
    <citation type="submission" date="2018-06" db="EMBL/GenBank/DDBJ databases">
        <authorList>
            <consortium name="Pathogen Informatics"/>
            <person name="Doyle S."/>
        </authorList>
    </citation>
    <scope>NUCLEOTIDE SEQUENCE [LARGE SCALE GENOMIC DNA]</scope>
    <source>
        <strain evidence="3 4">NCTC11532</strain>
    </source>
</reference>
<dbReference type="EMBL" id="UGPB01000001">
    <property type="protein sequence ID" value="STY31054.1"/>
    <property type="molecule type" value="Genomic_DNA"/>
</dbReference>
<evidence type="ECO:0000313" key="3">
    <source>
        <dbReference type="EMBL" id="STY31054.1"/>
    </source>
</evidence>
<dbReference type="Gene3D" id="3.40.50.720">
    <property type="entry name" value="NAD(P)-binding Rossmann-like Domain"/>
    <property type="match status" value="1"/>
</dbReference>
<dbReference type="Pfam" id="PF01370">
    <property type="entry name" value="Epimerase"/>
    <property type="match status" value="1"/>
</dbReference>
<evidence type="ECO:0000313" key="4">
    <source>
        <dbReference type="Proteomes" id="UP000255297"/>
    </source>
</evidence>
<dbReference type="Proteomes" id="UP000255297">
    <property type="component" value="Unassembled WGS sequence"/>
</dbReference>
<dbReference type="RefSeq" id="WP_242601906.1">
    <property type="nucleotide sequence ID" value="NZ_CAAAIS010000009.1"/>
</dbReference>
<feature type="domain" description="NAD-dependent epimerase/dehydratase" evidence="2">
    <location>
        <begin position="126"/>
        <end position="243"/>
    </location>
</feature>
<gene>
    <name evidence="3" type="ORF">NCTC11532_02712</name>
</gene>
<keyword evidence="4" id="KW-1185">Reference proteome</keyword>
<protein>
    <submittedName>
        <fullName evidence="3">Oxidoreductase (NAD-dependent epimerase/dehydratase)</fullName>
    </submittedName>
</protein>
<evidence type="ECO:0000259" key="2">
    <source>
        <dbReference type="Pfam" id="PF01370"/>
    </source>
</evidence>
<dbReference type="PANTHER" id="PTHR43574">
    <property type="entry name" value="EPIMERASE-RELATED"/>
    <property type="match status" value="1"/>
</dbReference>
<name>A0A378LUP7_9GAMM</name>
<dbReference type="SUPFAM" id="SSF51735">
    <property type="entry name" value="NAD(P)-binding Rossmann-fold domains"/>
    <property type="match status" value="1"/>
</dbReference>
<dbReference type="STRING" id="1122170.GCA_000701265_02963"/>
<keyword evidence="1" id="KW-0520">NAD</keyword>
<organism evidence="3 4">
    <name type="scientific">Legionella wadsworthii</name>
    <dbReference type="NCBI Taxonomy" id="28088"/>
    <lineage>
        <taxon>Bacteria</taxon>
        <taxon>Pseudomonadati</taxon>
        <taxon>Pseudomonadota</taxon>
        <taxon>Gammaproteobacteria</taxon>
        <taxon>Legionellales</taxon>
        <taxon>Legionellaceae</taxon>
        <taxon>Legionella</taxon>
    </lineage>
</organism>
<dbReference type="InterPro" id="IPR036291">
    <property type="entry name" value="NAD(P)-bd_dom_sf"/>
</dbReference>
<dbReference type="CDD" id="cd05266">
    <property type="entry name" value="SDR_a4"/>
    <property type="match status" value="1"/>
</dbReference>
<evidence type="ECO:0000256" key="1">
    <source>
        <dbReference type="ARBA" id="ARBA00023027"/>
    </source>
</evidence>
<proteinExistence type="predicted"/>
<accession>A0A378LUP7</accession>